<keyword evidence="2" id="KW-1185">Reference proteome</keyword>
<dbReference type="EMBL" id="JAANQT010001247">
    <property type="protein sequence ID" value="KAG1305929.1"/>
    <property type="molecule type" value="Genomic_DNA"/>
</dbReference>
<accession>A0A9P6X5X4</accession>
<evidence type="ECO:0000313" key="1">
    <source>
        <dbReference type="EMBL" id="KAG1305929.1"/>
    </source>
</evidence>
<comment type="caution">
    <text evidence="1">The sequence shown here is derived from an EMBL/GenBank/DDBJ whole genome shotgun (WGS) entry which is preliminary data.</text>
</comment>
<name>A0A9P6X5X4_RHIOR</name>
<gene>
    <name evidence="1" type="ORF">G6F64_007987</name>
</gene>
<evidence type="ECO:0000313" key="2">
    <source>
        <dbReference type="Proteomes" id="UP000716291"/>
    </source>
</evidence>
<protein>
    <submittedName>
        <fullName evidence="1">Uncharacterized protein</fullName>
    </submittedName>
</protein>
<dbReference type="AlphaFoldDB" id="A0A9P6X5X4"/>
<organism evidence="1 2">
    <name type="scientific">Rhizopus oryzae</name>
    <name type="common">Mucormycosis agent</name>
    <name type="synonym">Rhizopus arrhizus var. delemar</name>
    <dbReference type="NCBI Taxonomy" id="64495"/>
    <lineage>
        <taxon>Eukaryota</taxon>
        <taxon>Fungi</taxon>
        <taxon>Fungi incertae sedis</taxon>
        <taxon>Mucoromycota</taxon>
        <taxon>Mucoromycotina</taxon>
        <taxon>Mucoromycetes</taxon>
        <taxon>Mucorales</taxon>
        <taxon>Mucorineae</taxon>
        <taxon>Rhizopodaceae</taxon>
        <taxon>Rhizopus</taxon>
    </lineage>
</organism>
<dbReference type="OrthoDB" id="2289025at2759"/>
<dbReference type="Proteomes" id="UP000716291">
    <property type="component" value="Unassembled WGS sequence"/>
</dbReference>
<proteinExistence type="predicted"/>
<reference evidence="1" key="1">
    <citation type="journal article" date="2020" name="Microb. Genom.">
        <title>Genetic diversity of clinical and environmental Mucorales isolates obtained from an investigation of mucormycosis cases among solid organ transplant recipients.</title>
        <authorList>
            <person name="Nguyen M.H."/>
            <person name="Kaul D."/>
            <person name="Muto C."/>
            <person name="Cheng S.J."/>
            <person name="Richter R.A."/>
            <person name="Bruno V.M."/>
            <person name="Liu G."/>
            <person name="Beyhan S."/>
            <person name="Sundermann A.J."/>
            <person name="Mounaud S."/>
            <person name="Pasculle A.W."/>
            <person name="Nierman W.C."/>
            <person name="Driscoll E."/>
            <person name="Cumbie R."/>
            <person name="Clancy C.J."/>
            <person name="Dupont C.L."/>
        </authorList>
    </citation>
    <scope>NUCLEOTIDE SEQUENCE</scope>
    <source>
        <strain evidence="1">GL11</strain>
    </source>
</reference>
<sequence length="399" mass="44903">MSKHDTYISNELTASIISSSTPTSPSISSPLSVPTQFTEINISPPTTDDRMIFNDIGISARFYSFKQDVNNHIQQGIAITVEEHVQHLLALSSILLLKPARTHKDLHKHIDLNTCDALCQHIIEKHKMTNQSFPSEIKLQLEEIMMQLDVDGDRGKACMRLAASRQISALIQDDDVLNPVNRILLSIRNMVERLPRCIIENGPKETELITRHLEAILSPLFEDLDNNITFRCDDEKQANIRPDASTNIIHGALLSDRIGCGEVKAQYQALSHWLVGIDLVRVATLAKDALDKHKLKSIFAFLVVGKNATFYIINRAKTDLYTMCEIAHIQLPFSLDQVPLFISQLNKAIKVITCFQSVVNGDNHDYAQNPVTLTDHTMHQVTDAKISNKRKAIFSHYSH</sequence>